<proteinExistence type="inferred from homology"/>
<comment type="similarity">
    <text evidence="1">Belongs to the PITHD1 family.</text>
</comment>
<organism evidence="4">
    <name type="scientific">Rhodotorula toruloides</name>
    <name type="common">Yeast</name>
    <name type="synonym">Rhodosporidium toruloides</name>
    <dbReference type="NCBI Taxonomy" id="5286"/>
    <lineage>
        <taxon>Eukaryota</taxon>
        <taxon>Fungi</taxon>
        <taxon>Dikarya</taxon>
        <taxon>Basidiomycota</taxon>
        <taxon>Pucciniomycotina</taxon>
        <taxon>Microbotryomycetes</taxon>
        <taxon>Sporidiobolales</taxon>
        <taxon>Sporidiobolaceae</taxon>
        <taxon>Rhodotorula</taxon>
    </lineage>
</organism>
<evidence type="ECO:0000259" key="3">
    <source>
        <dbReference type="PROSITE" id="PS51532"/>
    </source>
</evidence>
<evidence type="ECO:0000313" key="4">
    <source>
        <dbReference type="EMBL" id="CDR44827.1"/>
    </source>
</evidence>
<reference evidence="4" key="1">
    <citation type="journal article" date="2014" name="Genome Announc.">
        <title>Draft genome sequence of Rhodosporidium toruloides CECT1137, an oleaginous yeast of biotechnological interest.</title>
        <authorList>
            <person name="Morin N."/>
            <person name="Calcas X."/>
            <person name="Devillers H."/>
            <person name="Durrens P."/>
            <person name="Sherman D.J."/>
            <person name="Nicaud J.-M."/>
            <person name="Neuveglise C."/>
        </authorList>
    </citation>
    <scope>NUCLEOTIDE SEQUENCE</scope>
    <source>
        <strain evidence="4">CECT1137</strain>
    </source>
</reference>
<dbReference type="InterPro" id="IPR045099">
    <property type="entry name" value="PITH1-like"/>
</dbReference>
<dbReference type="PANTHER" id="PTHR12175:SF1">
    <property type="entry name" value="PITH DOMAIN-CONTAINING PROTEIN 1"/>
    <property type="match status" value="1"/>
</dbReference>
<dbReference type="OrthoDB" id="2635at2759"/>
<dbReference type="PROSITE" id="PS51532">
    <property type="entry name" value="PITH"/>
    <property type="match status" value="1"/>
</dbReference>
<accession>A0A061BAB6</accession>
<dbReference type="InterPro" id="IPR008979">
    <property type="entry name" value="Galactose-bd-like_sf"/>
</dbReference>
<name>A0A061BAB6_RHOTO</name>
<dbReference type="AlphaFoldDB" id="A0A061BAB6"/>
<evidence type="ECO:0000256" key="2">
    <source>
        <dbReference type="SAM" id="MobiDB-lite"/>
    </source>
</evidence>
<dbReference type="Pfam" id="PF06201">
    <property type="entry name" value="PITH"/>
    <property type="match status" value="1"/>
</dbReference>
<dbReference type="InterPro" id="IPR037047">
    <property type="entry name" value="PITH_dom_sf"/>
</dbReference>
<dbReference type="InterPro" id="IPR010400">
    <property type="entry name" value="PITH_dom"/>
</dbReference>
<protein>
    <submittedName>
        <fullName evidence="4">RHTO0S10e01398g1_1</fullName>
    </submittedName>
</protein>
<feature type="domain" description="PITH" evidence="3">
    <location>
        <begin position="21"/>
        <end position="227"/>
    </location>
</feature>
<dbReference type="GO" id="GO:0005737">
    <property type="term" value="C:cytoplasm"/>
    <property type="evidence" value="ECO:0007669"/>
    <property type="project" value="UniProtKB-ARBA"/>
</dbReference>
<dbReference type="PANTHER" id="PTHR12175">
    <property type="entry name" value="AD039 HT014 THIOREDOXIN FAMILY TRP26"/>
    <property type="match status" value="1"/>
</dbReference>
<dbReference type="EMBL" id="LK052945">
    <property type="protein sequence ID" value="CDR44827.1"/>
    <property type="molecule type" value="Genomic_DNA"/>
</dbReference>
<dbReference type="SUPFAM" id="SSF49785">
    <property type="entry name" value="Galactose-binding domain-like"/>
    <property type="match status" value="1"/>
</dbReference>
<gene>
    <name evidence="4" type="ORF">RHTO0S_10e01398g</name>
</gene>
<sequence length="250" mass="26664">MNCADDLTAVDIDEAQPGSLQASSSTSSSSSLFPLIEFHLSHALNVNDAVQDPLKRVLRPLDSKDAVLTNDELVGTEHEAGAGDGGVWTAGCIETQDGDDELLIHVRFSELVRIKSILIGTGGGRLSTSPCLCRAWVNRGPSGITFDEASSATPKPAQEWELLESEGGGRGAVEYPVRIARFANCSDIDLYFANTRSEQSRLFYLGFLGESRVLKKEPGDPMTIGAENAASSMVDGAKEEKRGGTTTSAR</sequence>
<feature type="region of interest" description="Disordered" evidence="2">
    <location>
        <begin position="216"/>
        <end position="250"/>
    </location>
</feature>
<dbReference type="Gene3D" id="2.60.120.470">
    <property type="entry name" value="PITH domain"/>
    <property type="match status" value="1"/>
</dbReference>
<dbReference type="GO" id="GO:0005634">
    <property type="term" value="C:nucleus"/>
    <property type="evidence" value="ECO:0007669"/>
    <property type="project" value="TreeGrafter"/>
</dbReference>
<evidence type="ECO:0000256" key="1">
    <source>
        <dbReference type="ARBA" id="ARBA00025788"/>
    </source>
</evidence>